<organism evidence="2 3">
    <name type="scientific">Devosia neptuniae</name>
    <dbReference type="NCBI Taxonomy" id="191302"/>
    <lineage>
        <taxon>Bacteria</taxon>
        <taxon>Pseudomonadati</taxon>
        <taxon>Pseudomonadota</taxon>
        <taxon>Alphaproteobacteria</taxon>
        <taxon>Hyphomicrobiales</taxon>
        <taxon>Devosiaceae</taxon>
        <taxon>Devosia</taxon>
    </lineage>
</organism>
<name>A0ABY6CA56_9HYPH</name>
<gene>
    <name evidence="2" type="ORF">N8A98_02080</name>
</gene>
<feature type="chain" id="PRO_5046447359" evidence="1">
    <location>
        <begin position="34"/>
        <end position="165"/>
    </location>
</feature>
<feature type="signal peptide" evidence="1">
    <location>
        <begin position="1"/>
        <end position="33"/>
    </location>
</feature>
<geneLocation type="plasmid" evidence="2 3">
    <name>p_unnamed1</name>
</geneLocation>
<dbReference type="Proteomes" id="UP001061862">
    <property type="component" value="Plasmid p_unnamed1"/>
</dbReference>
<accession>A0ABY6CA56</accession>
<evidence type="ECO:0000256" key="1">
    <source>
        <dbReference type="SAM" id="SignalP"/>
    </source>
</evidence>
<evidence type="ECO:0000313" key="2">
    <source>
        <dbReference type="EMBL" id="UXN67871.1"/>
    </source>
</evidence>
<dbReference type="EMBL" id="CP104964">
    <property type="protein sequence ID" value="UXN67871.1"/>
    <property type="molecule type" value="Genomic_DNA"/>
</dbReference>
<keyword evidence="1" id="KW-0732">Signal</keyword>
<keyword evidence="2" id="KW-0614">Plasmid</keyword>
<reference evidence="2 3" key="1">
    <citation type="submission" date="2022-09" db="EMBL/GenBank/DDBJ databases">
        <title>Interaction between co-microsymbionts with complementary sets of symbiotic genes in legume-rhizobium systems.</title>
        <authorList>
            <person name="Safronova V."/>
            <person name="Sazanova A."/>
            <person name="Afonin A."/>
            <person name="Chirak E."/>
        </authorList>
    </citation>
    <scope>NUCLEOTIDE SEQUENCE [LARGE SCALE GENOMIC DNA]</scope>
    <source>
        <strain evidence="2 3">A18/4-1</strain>
        <plasmid evidence="2 3">p_unnamed1</plasmid>
    </source>
</reference>
<keyword evidence="3" id="KW-1185">Reference proteome</keyword>
<protein>
    <submittedName>
        <fullName evidence="2">Uncharacterized protein</fullName>
    </submittedName>
</protein>
<sequence length="165" mass="17819">MERAISPLKIRLIMSRLLAALITSVLLTATAHAQEPMGFRPEEQEGTYFGSGEGGELTVELTHQQDDVFAVKIDTVVPTENDFPGCAGGIEGEMILGPTGGNLLIENEDYKPASDSPMTSEQYCEVKLVFDEDGFLNLEEQRGCLAYHGAACEFTGQVMNSRAAG</sequence>
<proteinExistence type="predicted"/>
<dbReference type="RefSeq" id="WP_262165389.1">
    <property type="nucleotide sequence ID" value="NZ_CP104964.1"/>
</dbReference>
<evidence type="ECO:0000313" key="3">
    <source>
        <dbReference type="Proteomes" id="UP001061862"/>
    </source>
</evidence>